<keyword evidence="2" id="KW-1185">Reference proteome</keyword>
<dbReference type="EMBL" id="PYGJ01000006">
    <property type="protein sequence ID" value="PSL19427.1"/>
    <property type="molecule type" value="Genomic_DNA"/>
</dbReference>
<proteinExistence type="predicted"/>
<protein>
    <submittedName>
        <fullName evidence="1">Uncharacterized protein</fullName>
    </submittedName>
</protein>
<reference evidence="1 2" key="1">
    <citation type="submission" date="2018-03" db="EMBL/GenBank/DDBJ databases">
        <title>Genomic Encyclopedia of Archaeal and Bacterial Type Strains, Phase II (KMG-II): from individual species to whole genera.</title>
        <authorList>
            <person name="Goeker M."/>
        </authorList>
    </citation>
    <scope>NUCLEOTIDE SEQUENCE [LARGE SCALE GENOMIC DNA]</scope>
    <source>
        <strain evidence="1 2">DSM 100673</strain>
    </source>
</reference>
<sequence>MGRPVKFIGKTARLRACGRPGDAWRPAVMTRRLGWMFAAVLLSAPAFAAEPYCAVAEICAGVPETCTPSTSRVIIAALDEYKATVQLDDGPKHESTYLSLNRVLTLIFRVNEDDHQLRIYEDDSFSYLISTPNIAAKNGKEHLVYRGTCVEG</sequence>
<gene>
    <name evidence="1" type="ORF">CLV88_106140</name>
</gene>
<accession>A0A2P8FCI3</accession>
<evidence type="ECO:0000313" key="1">
    <source>
        <dbReference type="EMBL" id="PSL19427.1"/>
    </source>
</evidence>
<dbReference type="Proteomes" id="UP000240418">
    <property type="component" value="Unassembled WGS sequence"/>
</dbReference>
<comment type="caution">
    <text evidence="1">The sequence shown here is derived from an EMBL/GenBank/DDBJ whole genome shotgun (WGS) entry which is preliminary data.</text>
</comment>
<dbReference type="AlphaFoldDB" id="A0A2P8FCI3"/>
<name>A0A2P8FCI3_9RHOB</name>
<evidence type="ECO:0000313" key="2">
    <source>
        <dbReference type="Proteomes" id="UP000240418"/>
    </source>
</evidence>
<organism evidence="1 2">
    <name type="scientific">Shimia abyssi</name>
    <dbReference type="NCBI Taxonomy" id="1662395"/>
    <lineage>
        <taxon>Bacteria</taxon>
        <taxon>Pseudomonadati</taxon>
        <taxon>Pseudomonadota</taxon>
        <taxon>Alphaproteobacteria</taxon>
        <taxon>Rhodobacterales</taxon>
        <taxon>Roseobacteraceae</taxon>
    </lineage>
</organism>